<dbReference type="PANTHER" id="PTHR45649">
    <property type="entry name" value="AMINO-ACID PERMEASE BAT1"/>
    <property type="match status" value="1"/>
</dbReference>
<evidence type="ECO:0000256" key="4">
    <source>
        <dbReference type="ARBA" id="ARBA00022989"/>
    </source>
</evidence>
<dbReference type="PROSITE" id="PS00218">
    <property type="entry name" value="AMINO_ACID_PERMEASE_1"/>
    <property type="match status" value="1"/>
</dbReference>
<evidence type="ECO:0000256" key="5">
    <source>
        <dbReference type="ARBA" id="ARBA00023136"/>
    </source>
</evidence>
<keyword evidence="9" id="KW-1185">Reference proteome</keyword>
<keyword evidence="4 7" id="KW-1133">Transmembrane helix</keyword>
<dbReference type="InterPro" id="IPR004840">
    <property type="entry name" value="Amino_acid_permease_CS"/>
</dbReference>
<evidence type="ECO:0000256" key="1">
    <source>
        <dbReference type="ARBA" id="ARBA00004141"/>
    </source>
</evidence>
<evidence type="ECO:0000313" key="8">
    <source>
        <dbReference type="EMBL" id="KAL1302436.1"/>
    </source>
</evidence>
<reference evidence="8 9" key="1">
    <citation type="submission" date="2024-07" db="EMBL/GenBank/DDBJ databases">
        <title>Draft sequence of the Neodothiora populina.</title>
        <authorList>
            <person name="Drown D.D."/>
            <person name="Schuette U.S."/>
            <person name="Buechlein A.B."/>
            <person name="Rusch D.R."/>
            <person name="Winton L.W."/>
            <person name="Adams G.A."/>
        </authorList>
    </citation>
    <scope>NUCLEOTIDE SEQUENCE [LARGE SCALE GENOMIC DNA]</scope>
    <source>
        <strain evidence="8 9">CPC 39397</strain>
    </source>
</reference>
<dbReference type="Gene3D" id="1.20.1740.10">
    <property type="entry name" value="Amino acid/polyamine transporter I"/>
    <property type="match status" value="1"/>
</dbReference>
<keyword evidence="2" id="KW-0813">Transport</keyword>
<evidence type="ECO:0000256" key="3">
    <source>
        <dbReference type="ARBA" id="ARBA00022692"/>
    </source>
</evidence>
<feature type="transmembrane region" description="Helical" evidence="7">
    <location>
        <begin position="59"/>
        <end position="82"/>
    </location>
</feature>
<evidence type="ECO:0000313" key="9">
    <source>
        <dbReference type="Proteomes" id="UP001562354"/>
    </source>
</evidence>
<evidence type="ECO:0000256" key="7">
    <source>
        <dbReference type="SAM" id="Phobius"/>
    </source>
</evidence>
<dbReference type="Proteomes" id="UP001562354">
    <property type="component" value="Unassembled WGS sequence"/>
</dbReference>
<dbReference type="Pfam" id="PF13520">
    <property type="entry name" value="AA_permease_2"/>
    <property type="match status" value="1"/>
</dbReference>
<name>A0ABR3P9Q6_9PEZI</name>
<dbReference type="EMBL" id="JBFMKM010000012">
    <property type="protein sequence ID" value="KAL1302436.1"/>
    <property type="molecule type" value="Genomic_DNA"/>
</dbReference>
<comment type="subcellular location">
    <subcellularLocation>
        <location evidence="1">Membrane</location>
        <topology evidence="1">Multi-pass membrane protein</topology>
    </subcellularLocation>
</comment>
<evidence type="ECO:0000256" key="2">
    <source>
        <dbReference type="ARBA" id="ARBA00022448"/>
    </source>
</evidence>
<dbReference type="PANTHER" id="PTHR45649:SF13">
    <property type="entry name" value="THIAMINE TRANSPORTER THI9"/>
    <property type="match status" value="1"/>
</dbReference>
<evidence type="ECO:0008006" key="10">
    <source>
        <dbReference type="Google" id="ProtNLM"/>
    </source>
</evidence>
<evidence type="ECO:0000256" key="6">
    <source>
        <dbReference type="SAM" id="MobiDB-lite"/>
    </source>
</evidence>
<sequence>MPTATTETKSGSDNDRPVTSKNGMTSDEYQLATLGYKQVFVRNFTFIENLAVSYSSMNFVNALVIMFGFAMATGGPQAALANWTMAGSLALMVALSMAEIAAAFPVCGGIYFWSYCLGGPEWGPFLSWVTAWFNWTGWITLVTGFAQGNTNFLL</sequence>
<protein>
    <recommendedName>
        <fullName evidence="10">Amino-acid permease</fullName>
    </recommendedName>
</protein>
<dbReference type="InterPro" id="IPR002293">
    <property type="entry name" value="AA/rel_permease1"/>
</dbReference>
<keyword evidence="5 7" id="KW-0472">Membrane</keyword>
<keyword evidence="3 7" id="KW-0812">Transmembrane</keyword>
<feature type="transmembrane region" description="Helical" evidence="7">
    <location>
        <begin position="89"/>
        <end position="113"/>
    </location>
</feature>
<comment type="caution">
    <text evidence="8">The sequence shown here is derived from an EMBL/GenBank/DDBJ whole genome shotgun (WGS) entry which is preliminary data.</text>
</comment>
<organism evidence="8 9">
    <name type="scientific">Neodothiora populina</name>
    <dbReference type="NCBI Taxonomy" id="2781224"/>
    <lineage>
        <taxon>Eukaryota</taxon>
        <taxon>Fungi</taxon>
        <taxon>Dikarya</taxon>
        <taxon>Ascomycota</taxon>
        <taxon>Pezizomycotina</taxon>
        <taxon>Dothideomycetes</taxon>
        <taxon>Dothideomycetidae</taxon>
        <taxon>Dothideales</taxon>
        <taxon>Dothioraceae</taxon>
        <taxon>Neodothiora</taxon>
    </lineage>
</organism>
<feature type="region of interest" description="Disordered" evidence="6">
    <location>
        <begin position="1"/>
        <end position="23"/>
    </location>
</feature>
<accession>A0ABR3P9Q6</accession>
<dbReference type="RefSeq" id="XP_069198712.1">
    <property type="nucleotide sequence ID" value="XM_069342208.1"/>
</dbReference>
<feature type="transmembrane region" description="Helical" evidence="7">
    <location>
        <begin position="125"/>
        <end position="146"/>
    </location>
</feature>
<gene>
    <name evidence="8" type="ORF">AAFC00_002829</name>
</gene>
<dbReference type="GeneID" id="95976531"/>
<proteinExistence type="predicted"/>